<evidence type="ECO:0000256" key="1">
    <source>
        <dbReference type="ARBA" id="ARBA00007447"/>
    </source>
</evidence>
<accession>A0AAD5J3A0</accession>
<dbReference type="InterPro" id="IPR021109">
    <property type="entry name" value="Peptidase_aspartic_dom_sf"/>
</dbReference>
<proteinExistence type="inferred from homology"/>
<reference evidence="6" key="1">
    <citation type="journal article" date="2022" name="Plant J.">
        <title>Strategies of tolerance reflected in two North American maple genomes.</title>
        <authorList>
            <person name="McEvoy S.L."/>
            <person name="Sezen U.U."/>
            <person name="Trouern-Trend A."/>
            <person name="McMahon S.M."/>
            <person name="Schaberg P.G."/>
            <person name="Yang J."/>
            <person name="Wegrzyn J.L."/>
            <person name="Swenson N.G."/>
        </authorList>
    </citation>
    <scope>NUCLEOTIDE SEQUENCE</scope>
    <source>
        <strain evidence="6">91603</strain>
    </source>
</reference>
<dbReference type="Pfam" id="PF14543">
    <property type="entry name" value="TAXi_N"/>
    <property type="match status" value="1"/>
</dbReference>
<gene>
    <name evidence="6" type="ORF">LWI28_004896</name>
</gene>
<dbReference type="InterPro" id="IPR051708">
    <property type="entry name" value="Plant_Aspart_Prot_A1"/>
</dbReference>
<reference evidence="6" key="2">
    <citation type="submission" date="2023-02" db="EMBL/GenBank/DDBJ databases">
        <authorList>
            <person name="Swenson N.G."/>
            <person name="Wegrzyn J.L."/>
            <person name="Mcevoy S.L."/>
        </authorList>
    </citation>
    <scope>NUCLEOTIDE SEQUENCE</scope>
    <source>
        <strain evidence="6">91603</strain>
        <tissue evidence="6">Leaf</tissue>
    </source>
</reference>
<dbReference type="SUPFAM" id="SSF50630">
    <property type="entry name" value="Acid proteases"/>
    <property type="match status" value="1"/>
</dbReference>
<keyword evidence="2" id="KW-0645">Protease</keyword>
<organism evidence="6 7">
    <name type="scientific">Acer negundo</name>
    <name type="common">Box elder</name>
    <dbReference type="NCBI Taxonomy" id="4023"/>
    <lineage>
        <taxon>Eukaryota</taxon>
        <taxon>Viridiplantae</taxon>
        <taxon>Streptophyta</taxon>
        <taxon>Embryophyta</taxon>
        <taxon>Tracheophyta</taxon>
        <taxon>Spermatophyta</taxon>
        <taxon>Magnoliopsida</taxon>
        <taxon>eudicotyledons</taxon>
        <taxon>Gunneridae</taxon>
        <taxon>Pentapetalae</taxon>
        <taxon>rosids</taxon>
        <taxon>malvids</taxon>
        <taxon>Sapindales</taxon>
        <taxon>Sapindaceae</taxon>
        <taxon>Hippocastanoideae</taxon>
        <taxon>Acereae</taxon>
        <taxon>Acer</taxon>
    </lineage>
</organism>
<name>A0AAD5J3A0_ACENE</name>
<feature type="domain" description="Xylanase inhibitor N-terminal" evidence="5">
    <location>
        <begin position="18"/>
        <end position="146"/>
    </location>
</feature>
<protein>
    <recommendedName>
        <fullName evidence="5">Xylanase inhibitor N-terminal domain-containing protein</fullName>
    </recommendedName>
</protein>
<dbReference type="EMBL" id="JAJSOW010000100">
    <property type="protein sequence ID" value="KAI9185168.1"/>
    <property type="molecule type" value="Genomic_DNA"/>
</dbReference>
<dbReference type="CDD" id="cd05471">
    <property type="entry name" value="pepsin_like"/>
    <property type="match status" value="1"/>
</dbReference>
<dbReference type="InterPro" id="IPR034164">
    <property type="entry name" value="Pepsin-like_dom"/>
</dbReference>
<dbReference type="GO" id="GO:0006508">
    <property type="term" value="P:proteolysis"/>
    <property type="evidence" value="ECO:0007669"/>
    <property type="project" value="UniProtKB-KW"/>
</dbReference>
<dbReference type="GO" id="GO:0008233">
    <property type="term" value="F:peptidase activity"/>
    <property type="evidence" value="ECO:0007669"/>
    <property type="project" value="UniProtKB-KW"/>
</dbReference>
<feature type="region of interest" description="Disordered" evidence="4">
    <location>
        <begin position="234"/>
        <end position="257"/>
    </location>
</feature>
<evidence type="ECO:0000256" key="3">
    <source>
        <dbReference type="ARBA" id="ARBA00022801"/>
    </source>
</evidence>
<evidence type="ECO:0000313" key="7">
    <source>
        <dbReference type="Proteomes" id="UP001064489"/>
    </source>
</evidence>
<evidence type="ECO:0000256" key="2">
    <source>
        <dbReference type="ARBA" id="ARBA00022670"/>
    </source>
</evidence>
<evidence type="ECO:0000313" key="6">
    <source>
        <dbReference type="EMBL" id="KAI9185168.1"/>
    </source>
</evidence>
<keyword evidence="7" id="KW-1185">Reference proteome</keyword>
<comment type="caution">
    <text evidence="6">The sequence shown here is derived from an EMBL/GenBank/DDBJ whole genome shotgun (WGS) entry which is preliminary data.</text>
</comment>
<keyword evidence="3" id="KW-0378">Hydrolase</keyword>
<dbReference type="InterPro" id="IPR032861">
    <property type="entry name" value="TAXi_N"/>
</dbReference>
<comment type="similarity">
    <text evidence="1">Belongs to the peptidase A1 family.</text>
</comment>
<evidence type="ECO:0000256" key="4">
    <source>
        <dbReference type="SAM" id="MobiDB-lite"/>
    </source>
</evidence>
<dbReference type="PANTHER" id="PTHR47967">
    <property type="entry name" value="OS07G0603500 PROTEIN-RELATED"/>
    <property type="match status" value="1"/>
</dbReference>
<sequence length="338" mass="36663">MHPSANARPEVVPSNSVYLVKIGVGVIDEYWLVLDTGSHLSWIQCKPCLSCFDQEKPIYNPKFSDSFGQVSCTKDISCHPYHCVDGQCVYGINYGDGSVDGQCIYGINYGDGSVTSGYLAFEYFTFTSSDTKPFYFNMKFGCSYESYVKDEFEAYFARYGIQRAYSGCGTSAALCFDLPLGFNAFQSMTYHFFGADLYVEPEHGFLFTTSHFAPAITVGDSELTILGSWQQQNTRRSVVDPSDAGRGSAAQPGTKQGGFVGFISTSSSASSPLHHRLHLHSSAALSNAGDGKAGLTQASLHTIDLLSNLPSSSTPPVFSLTQNKSNFFCSATPSNAAY</sequence>
<evidence type="ECO:0000259" key="5">
    <source>
        <dbReference type="Pfam" id="PF14543"/>
    </source>
</evidence>
<dbReference type="Proteomes" id="UP001064489">
    <property type="component" value="Chromosome 3"/>
</dbReference>
<dbReference type="AlphaFoldDB" id="A0AAD5J3A0"/>
<dbReference type="Gene3D" id="2.40.70.10">
    <property type="entry name" value="Acid Proteases"/>
    <property type="match status" value="2"/>
</dbReference>